<feature type="binding site" evidence="10">
    <location>
        <position position="121"/>
    </location>
    <ligand>
        <name>NAD(+)</name>
        <dbReference type="ChEBI" id="CHEBI:57540"/>
    </ligand>
</feature>
<dbReference type="SMART" id="SM00984">
    <property type="entry name" value="UDPG_MGDP_dh_C"/>
    <property type="match status" value="1"/>
</dbReference>
<feature type="binding site" evidence="9">
    <location>
        <position position="309"/>
    </location>
    <ligand>
        <name>substrate</name>
    </ligand>
</feature>
<dbReference type="GO" id="GO:0006065">
    <property type="term" value="P:UDP-glucuronate biosynthetic process"/>
    <property type="evidence" value="ECO:0007669"/>
    <property type="project" value="UniProtKB-UniPathway"/>
</dbReference>
<evidence type="ECO:0000256" key="5">
    <source>
        <dbReference type="ARBA" id="ARBA00023027"/>
    </source>
</evidence>
<evidence type="ECO:0000256" key="3">
    <source>
        <dbReference type="ARBA" id="ARBA00012954"/>
    </source>
</evidence>
<dbReference type="PIRSF" id="PIRSF500134">
    <property type="entry name" value="UDPglc_DH_bac"/>
    <property type="match status" value="1"/>
</dbReference>
<feature type="binding site" evidence="10">
    <location>
        <position position="148"/>
    </location>
    <ligand>
        <name>NAD(+)</name>
        <dbReference type="ChEBI" id="CHEBI:57540"/>
    </ligand>
</feature>
<evidence type="ECO:0000313" key="13">
    <source>
        <dbReference type="Proteomes" id="UP000023795"/>
    </source>
</evidence>
<dbReference type="InterPro" id="IPR008927">
    <property type="entry name" value="6-PGluconate_DH-like_C_sf"/>
</dbReference>
<dbReference type="SUPFAM" id="SSF52413">
    <property type="entry name" value="UDP-glucose/GDP-mannose dehydrogenase C-terminal domain"/>
    <property type="match status" value="1"/>
</dbReference>
<evidence type="ECO:0000256" key="1">
    <source>
        <dbReference type="ARBA" id="ARBA00004701"/>
    </source>
</evidence>
<evidence type="ECO:0000256" key="9">
    <source>
        <dbReference type="PIRSR" id="PIRSR500134-2"/>
    </source>
</evidence>
<dbReference type="PANTHER" id="PTHR43750">
    <property type="entry name" value="UDP-GLUCOSE 6-DEHYDROGENASE TUAD"/>
    <property type="match status" value="1"/>
</dbReference>
<keyword evidence="4 7" id="KW-0560">Oxidoreductase</keyword>
<feature type="binding site" evidence="9">
    <location>
        <position position="391"/>
    </location>
    <ligand>
        <name>substrate</name>
    </ligand>
</feature>
<comment type="pathway">
    <text evidence="1">Nucleotide-sugar biosynthesis; UDP-alpha-D-glucuronate biosynthesis; UDP-alpha-D-glucuronate from UDP-alpha-D-glucose: step 1/1.</text>
</comment>
<sequence>MNTKNITIAGTGYVGLSNAVLLAQKHKVIALDIDANKVTKINNRQSPIEDIEIENFLARKQLNLLATLDKQLAYEQADYVIIATPTNYDPTTNFFNTDSVEAVIADVLAINPKALIVIKSTIPVGYTNKIKQKFDTQNIIFSPEFLREGKALYDNLYPARIIVGEKSQRAEEFAKLLAKCAIKEDIEILLTNSTEAEAIKLFANTYLALRVAFFNELDTYASVHNLDTAEIIQGISLDPRIGVHYNNPSFGYGGYCLPKDTQQLLANYQDVPQNLIEAVVKSNQTRKQFIADDILSKSPKVVGIYRLIMKAGSDNFRDSAIQDIIKRLKSVGTQVVIYEPKLAEDDFLGSPIIHDLDSFKQQSDLIVANRITADIEDSLDKVYTKDLSGSDY</sequence>
<dbReference type="InterPro" id="IPR017476">
    <property type="entry name" value="UDP-Glc/GDP-Man"/>
</dbReference>
<dbReference type="InterPro" id="IPR013328">
    <property type="entry name" value="6PGD_dom2"/>
</dbReference>
<dbReference type="GO" id="GO:0051287">
    <property type="term" value="F:NAD binding"/>
    <property type="evidence" value="ECO:0007669"/>
    <property type="project" value="InterPro"/>
</dbReference>
<feature type="binding site" evidence="10">
    <location>
        <position position="86"/>
    </location>
    <ligand>
        <name>NAD(+)</name>
        <dbReference type="ChEBI" id="CHEBI:57540"/>
    </ligand>
</feature>
<feature type="domain" description="UDP-glucose/GDP-mannose dehydrogenase C-terminal" evidence="11">
    <location>
        <begin position="303"/>
        <end position="390"/>
    </location>
</feature>
<dbReference type="Gene3D" id="3.40.50.720">
    <property type="entry name" value="NAD(P)-binding Rossmann-like Domain"/>
    <property type="match status" value="2"/>
</dbReference>
<proteinExistence type="inferred from homology"/>
<dbReference type="InterPro" id="IPR001732">
    <property type="entry name" value="UDP-Glc/GDP-Man_DH_N"/>
</dbReference>
<dbReference type="STRING" id="1230338.MOMA_02775"/>
<dbReference type="SUPFAM" id="SSF48179">
    <property type="entry name" value="6-phosphogluconate dehydrogenase C-terminal domain-like"/>
    <property type="match status" value="1"/>
</dbReference>
<dbReference type="RefSeq" id="WP_009767114.1">
    <property type="nucleotide sequence ID" value="NZ_ANIN01000001.1"/>
</dbReference>
<dbReference type="AlphaFoldDB" id="L2F894"/>
<feature type="binding site" evidence="10">
    <location>
        <position position="259"/>
    </location>
    <ligand>
        <name>NAD(+)</name>
        <dbReference type="ChEBI" id="CHEBI:57540"/>
    </ligand>
</feature>
<dbReference type="PIRSF" id="PIRSF000124">
    <property type="entry name" value="UDPglc_GDPman_dh"/>
    <property type="match status" value="1"/>
</dbReference>
<accession>L2F894</accession>
<comment type="catalytic activity">
    <reaction evidence="6 7">
        <text>UDP-alpha-D-glucose + 2 NAD(+) + H2O = UDP-alpha-D-glucuronate + 2 NADH + 3 H(+)</text>
        <dbReference type="Rhea" id="RHEA:23596"/>
        <dbReference type="ChEBI" id="CHEBI:15377"/>
        <dbReference type="ChEBI" id="CHEBI:15378"/>
        <dbReference type="ChEBI" id="CHEBI:57540"/>
        <dbReference type="ChEBI" id="CHEBI:57945"/>
        <dbReference type="ChEBI" id="CHEBI:58052"/>
        <dbReference type="ChEBI" id="CHEBI:58885"/>
        <dbReference type="EC" id="1.1.1.22"/>
    </reaction>
</comment>
<dbReference type="EC" id="1.1.1.22" evidence="3 7"/>
<keyword evidence="13" id="KW-1185">Reference proteome</keyword>
<organism evidence="12 13">
    <name type="scientific">Moraxella macacae 0408225</name>
    <dbReference type="NCBI Taxonomy" id="1230338"/>
    <lineage>
        <taxon>Bacteria</taxon>
        <taxon>Pseudomonadati</taxon>
        <taxon>Pseudomonadota</taxon>
        <taxon>Gammaproteobacteria</taxon>
        <taxon>Moraxellales</taxon>
        <taxon>Moraxellaceae</taxon>
        <taxon>Moraxella</taxon>
    </lineage>
</organism>
<dbReference type="GO" id="GO:0003979">
    <property type="term" value="F:UDP-glucose 6-dehydrogenase activity"/>
    <property type="evidence" value="ECO:0007669"/>
    <property type="project" value="UniProtKB-EC"/>
</dbReference>
<feature type="binding site" evidence="9">
    <location>
        <position position="310"/>
    </location>
    <ligand>
        <name>substrate</name>
    </ligand>
</feature>
<dbReference type="PATRIC" id="fig|1230338.3.peg.607"/>
<dbReference type="Pfam" id="PF00984">
    <property type="entry name" value="UDPG_MGDP_dh"/>
    <property type="match status" value="1"/>
</dbReference>
<feature type="binding site" evidence="10">
    <location>
        <position position="317"/>
    </location>
    <ligand>
        <name>NAD(+)</name>
        <dbReference type="ChEBI" id="CHEBI:57540"/>
    </ligand>
</feature>
<dbReference type="Gene3D" id="1.10.1040.10">
    <property type="entry name" value="N-(1-d-carboxylethyl)-l-norvaline Dehydrogenase, domain 2"/>
    <property type="match status" value="1"/>
</dbReference>
<evidence type="ECO:0000259" key="11">
    <source>
        <dbReference type="SMART" id="SM00984"/>
    </source>
</evidence>
<dbReference type="Pfam" id="PF03720">
    <property type="entry name" value="UDPG_MGDP_dh_C"/>
    <property type="match status" value="1"/>
</dbReference>
<name>L2F894_9GAMM</name>
<dbReference type="Pfam" id="PF03721">
    <property type="entry name" value="UDPG_MGDP_dh_N"/>
    <property type="match status" value="1"/>
</dbReference>
<dbReference type="Proteomes" id="UP000023795">
    <property type="component" value="Unassembled WGS sequence"/>
</dbReference>
<dbReference type="InterPro" id="IPR036291">
    <property type="entry name" value="NAD(P)-bd_dom_sf"/>
</dbReference>
<dbReference type="NCBIfam" id="TIGR03026">
    <property type="entry name" value="NDP-sugDHase"/>
    <property type="match status" value="1"/>
</dbReference>
<dbReference type="PANTHER" id="PTHR43750:SF2">
    <property type="entry name" value="UDP-GLUCOSE 6-DEHYDROGENASE"/>
    <property type="match status" value="1"/>
</dbReference>
<feature type="binding site" evidence="9">
    <location>
        <position position="200"/>
    </location>
    <ligand>
        <name>substrate</name>
    </ligand>
</feature>
<evidence type="ECO:0000256" key="2">
    <source>
        <dbReference type="ARBA" id="ARBA00006601"/>
    </source>
</evidence>
<dbReference type="InterPro" id="IPR014026">
    <property type="entry name" value="UDP-Glc/GDP-Man_DH_dimer"/>
</dbReference>
<evidence type="ECO:0000256" key="10">
    <source>
        <dbReference type="PIRSR" id="PIRSR500134-3"/>
    </source>
</evidence>
<feature type="binding site" evidence="9">
    <location>
        <position position="253"/>
    </location>
    <ligand>
        <name>substrate</name>
    </ligand>
</feature>
<keyword evidence="5 7" id="KW-0520">NAD</keyword>
<dbReference type="SUPFAM" id="SSF51735">
    <property type="entry name" value="NAD(P)-binding Rossmann-fold domains"/>
    <property type="match status" value="1"/>
</dbReference>
<feature type="binding site" evidence="10">
    <location>
        <position position="32"/>
    </location>
    <ligand>
        <name>NAD(+)</name>
        <dbReference type="ChEBI" id="CHEBI:57540"/>
    </ligand>
</feature>
<dbReference type="InterPro" id="IPR036220">
    <property type="entry name" value="UDP-Glc/GDP-Man_DH_C_sf"/>
</dbReference>
<evidence type="ECO:0000256" key="7">
    <source>
        <dbReference type="PIRNR" id="PIRNR000124"/>
    </source>
</evidence>
<feature type="binding site" evidence="10">
    <location>
        <position position="37"/>
    </location>
    <ligand>
        <name>NAD(+)</name>
        <dbReference type="ChEBI" id="CHEBI:57540"/>
    </ligand>
</feature>
<dbReference type="OrthoDB" id="9803238at2"/>
<evidence type="ECO:0000256" key="8">
    <source>
        <dbReference type="PIRSR" id="PIRSR500134-1"/>
    </source>
</evidence>
<dbReference type="InterPro" id="IPR028357">
    <property type="entry name" value="UDPglc_DH_bac"/>
</dbReference>
<dbReference type="eggNOG" id="COG1004">
    <property type="taxonomic scope" value="Bacteria"/>
</dbReference>
<feature type="binding site" evidence="9">
    <location>
        <begin position="145"/>
        <end position="148"/>
    </location>
    <ligand>
        <name>substrate</name>
    </ligand>
</feature>
<evidence type="ECO:0000256" key="4">
    <source>
        <dbReference type="ARBA" id="ARBA00023002"/>
    </source>
</evidence>
<evidence type="ECO:0000256" key="6">
    <source>
        <dbReference type="ARBA" id="ARBA00047473"/>
    </source>
</evidence>
<evidence type="ECO:0000313" key="12">
    <source>
        <dbReference type="EMBL" id="ELA09294.1"/>
    </source>
</evidence>
<feature type="binding site" evidence="9">
    <location>
        <begin position="245"/>
        <end position="249"/>
    </location>
    <ligand>
        <name>substrate</name>
    </ligand>
</feature>
<dbReference type="InterPro" id="IPR014027">
    <property type="entry name" value="UDP-Glc/GDP-Man_DH_C"/>
</dbReference>
<dbReference type="GO" id="GO:0000271">
    <property type="term" value="P:polysaccharide biosynthetic process"/>
    <property type="evidence" value="ECO:0007669"/>
    <property type="project" value="InterPro"/>
</dbReference>
<comment type="caution">
    <text evidence="12">The sequence shown here is derived from an EMBL/GenBank/DDBJ whole genome shotgun (WGS) entry which is preliminary data.</text>
</comment>
<dbReference type="EMBL" id="ANIN01000001">
    <property type="protein sequence ID" value="ELA09294.1"/>
    <property type="molecule type" value="Genomic_DNA"/>
</dbReference>
<dbReference type="UniPathway" id="UPA00038">
    <property type="reaction ID" value="UER00491"/>
</dbReference>
<protein>
    <recommendedName>
        <fullName evidence="3 7">UDP-glucose 6-dehydrogenase</fullName>
        <ecNumber evidence="3 7">1.1.1.22</ecNumber>
    </recommendedName>
</protein>
<gene>
    <name evidence="12" type="ORF">MOMA_02775</name>
</gene>
<comment type="similarity">
    <text evidence="2 7">Belongs to the UDP-glucose/GDP-mannose dehydrogenase family.</text>
</comment>
<reference evidence="12 13" key="1">
    <citation type="journal article" date="2013" name="Genome Announc.">
        <title>Genome Sequence of Moraxella macacae 0408225, a Novel Bacterial Species Isolated from a Cynomolgus Macaque with Epistaxis.</title>
        <authorList>
            <person name="Ladner J.T."/>
            <person name="Whitehouse C.A."/>
            <person name="Koroleva G.I."/>
            <person name="Palacios G.F."/>
        </authorList>
    </citation>
    <scope>NUCLEOTIDE SEQUENCE [LARGE SCALE GENOMIC DNA]</scope>
    <source>
        <strain evidence="12 13">0408225</strain>
    </source>
</reference>
<feature type="active site" description="Nucleophile" evidence="8">
    <location>
        <position position="256"/>
    </location>
</feature>